<dbReference type="InterPro" id="IPR007630">
    <property type="entry name" value="RNA_pol_sigma70_r4"/>
</dbReference>
<dbReference type="GO" id="GO:0006352">
    <property type="term" value="P:DNA-templated transcription initiation"/>
    <property type="evidence" value="ECO:0007669"/>
    <property type="project" value="InterPro"/>
</dbReference>
<feature type="domain" description="RNA polymerase sigma-70" evidence="6">
    <location>
        <begin position="74"/>
        <end position="87"/>
    </location>
</feature>
<dbReference type="PRINTS" id="PR00046">
    <property type="entry name" value="SIGMA70FCT"/>
</dbReference>
<dbReference type="GO" id="GO:0003677">
    <property type="term" value="F:DNA binding"/>
    <property type="evidence" value="ECO:0007669"/>
    <property type="project" value="UniProtKB-KW"/>
</dbReference>
<dbReference type="SUPFAM" id="SSF88659">
    <property type="entry name" value="Sigma3 and sigma4 domains of RNA polymerase sigma factors"/>
    <property type="match status" value="1"/>
</dbReference>
<dbReference type="EMBL" id="CP000774">
    <property type="protein sequence ID" value="ABS63312.1"/>
    <property type="molecule type" value="Genomic_DNA"/>
</dbReference>
<gene>
    <name evidence="7" type="ordered locus">Plav_1693</name>
</gene>
<dbReference type="OrthoDB" id="9809557at2"/>
<evidence type="ECO:0000256" key="5">
    <source>
        <dbReference type="ARBA" id="ARBA00023163"/>
    </source>
</evidence>
<keyword evidence="4" id="KW-0238">DNA-binding</keyword>
<dbReference type="HOGENOM" id="CLU_014793_3_5_5"/>
<keyword evidence="3" id="KW-0731">Sigma factor</keyword>
<dbReference type="SUPFAM" id="SSF88946">
    <property type="entry name" value="Sigma2 domain of RNA polymerase sigma factors"/>
    <property type="match status" value="1"/>
</dbReference>
<dbReference type="KEGG" id="pla:Plav_1693"/>
<dbReference type="PROSITE" id="PS00715">
    <property type="entry name" value="SIGMA70_1"/>
    <property type="match status" value="1"/>
</dbReference>
<dbReference type="Gene3D" id="1.10.601.10">
    <property type="entry name" value="RNA Polymerase Primary Sigma Factor"/>
    <property type="match status" value="1"/>
</dbReference>
<organism evidence="7 8">
    <name type="scientific">Parvibaculum lavamentivorans (strain DS-1 / DSM 13023 / NCIMB 13966)</name>
    <dbReference type="NCBI Taxonomy" id="402881"/>
    <lineage>
        <taxon>Bacteria</taxon>
        <taxon>Pseudomonadati</taxon>
        <taxon>Pseudomonadota</taxon>
        <taxon>Alphaproteobacteria</taxon>
        <taxon>Hyphomicrobiales</taxon>
        <taxon>Parvibaculaceae</taxon>
        <taxon>Parvibaculum</taxon>
    </lineage>
</organism>
<keyword evidence="2" id="KW-0805">Transcription regulation</keyword>
<dbReference type="NCBIfam" id="NF005693">
    <property type="entry name" value="PRK07500.1"/>
    <property type="match status" value="1"/>
</dbReference>
<dbReference type="NCBIfam" id="TIGR02937">
    <property type="entry name" value="sigma70-ECF"/>
    <property type="match status" value="1"/>
</dbReference>
<dbReference type="PANTHER" id="PTHR30376:SF3">
    <property type="entry name" value="RNA POLYMERASE SIGMA FACTOR RPOH"/>
    <property type="match status" value="1"/>
</dbReference>
<dbReference type="GO" id="GO:0016987">
    <property type="term" value="F:sigma factor activity"/>
    <property type="evidence" value="ECO:0007669"/>
    <property type="project" value="UniProtKB-KW"/>
</dbReference>
<dbReference type="NCBIfam" id="NF005143">
    <property type="entry name" value="PRK06596.1"/>
    <property type="match status" value="1"/>
</dbReference>
<dbReference type="InterPro" id="IPR014284">
    <property type="entry name" value="RNA_pol_sigma-70_dom"/>
</dbReference>
<dbReference type="Pfam" id="PF04542">
    <property type="entry name" value="Sigma70_r2"/>
    <property type="match status" value="1"/>
</dbReference>
<proteinExistence type="inferred from homology"/>
<evidence type="ECO:0000256" key="2">
    <source>
        <dbReference type="ARBA" id="ARBA00023015"/>
    </source>
</evidence>
<dbReference type="Pfam" id="PF04545">
    <property type="entry name" value="Sigma70_r4"/>
    <property type="match status" value="1"/>
</dbReference>
<dbReference type="Proteomes" id="UP000006377">
    <property type="component" value="Chromosome"/>
</dbReference>
<sequence length="298" mass="34214">MAHMDTPETQRANRRYMKQAMTVPLLDEQHEFDLARRWKDHGDEQALHELTCAYMRLVISLATRFRNYGLPYGDLIQEGNVGLMQAAARFEPERGVRFSTYASWWIRAAIQDYILRNWSIVRTGTTAAHKSLFFNLRRLRALIANGTRQNLTEDDRIFIAKRLGVGASDVATIDARLMTGDRSLNATVSDSTSSENLTEWQDLLPCERPLPEEEVMENHDSKQRSRWIEGALESLNERELTIIRERRLRDDVATLETLGVRLGISKERVRQIEHMALKKLRTALLDKVPDPEAAGLLA</sequence>
<dbReference type="InterPro" id="IPR036388">
    <property type="entry name" value="WH-like_DNA-bd_sf"/>
</dbReference>
<dbReference type="AlphaFoldDB" id="A7HTS9"/>
<dbReference type="eggNOG" id="COG0568">
    <property type="taxonomic scope" value="Bacteria"/>
</dbReference>
<dbReference type="RefSeq" id="WP_012110603.1">
    <property type="nucleotide sequence ID" value="NC_009719.1"/>
</dbReference>
<evidence type="ECO:0000259" key="6">
    <source>
        <dbReference type="PROSITE" id="PS00715"/>
    </source>
</evidence>
<dbReference type="CDD" id="cd06171">
    <property type="entry name" value="Sigma70_r4"/>
    <property type="match status" value="1"/>
</dbReference>
<evidence type="ECO:0000313" key="8">
    <source>
        <dbReference type="Proteomes" id="UP000006377"/>
    </source>
</evidence>
<evidence type="ECO:0000256" key="1">
    <source>
        <dbReference type="ARBA" id="ARBA00007788"/>
    </source>
</evidence>
<reference evidence="7 8" key="1">
    <citation type="journal article" date="2011" name="Stand. Genomic Sci.">
        <title>Complete genome sequence of Parvibaculum lavamentivorans type strain (DS-1(T)).</title>
        <authorList>
            <person name="Schleheck D."/>
            <person name="Weiss M."/>
            <person name="Pitluck S."/>
            <person name="Bruce D."/>
            <person name="Land M.L."/>
            <person name="Han S."/>
            <person name="Saunders E."/>
            <person name="Tapia R."/>
            <person name="Detter C."/>
            <person name="Brettin T."/>
            <person name="Han J."/>
            <person name="Woyke T."/>
            <person name="Goodwin L."/>
            <person name="Pennacchio L."/>
            <person name="Nolan M."/>
            <person name="Cook A.M."/>
            <person name="Kjelleberg S."/>
            <person name="Thomas T."/>
        </authorList>
    </citation>
    <scope>NUCLEOTIDE SEQUENCE [LARGE SCALE GENOMIC DNA]</scope>
    <source>
        <strain evidence="8">DS-1 / DSM 13023 / NCIMB 13966</strain>
    </source>
</reference>
<keyword evidence="5" id="KW-0804">Transcription</keyword>
<evidence type="ECO:0000256" key="3">
    <source>
        <dbReference type="ARBA" id="ARBA00023082"/>
    </source>
</evidence>
<evidence type="ECO:0000313" key="7">
    <source>
        <dbReference type="EMBL" id="ABS63312.1"/>
    </source>
</evidence>
<name>A7HTS9_PARL1</name>
<dbReference type="InterPro" id="IPR007627">
    <property type="entry name" value="RNA_pol_sigma70_r2"/>
</dbReference>
<dbReference type="Gene3D" id="1.10.10.10">
    <property type="entry name" value="Winged helix-like DNA-binding domain superfamily/Winged helix DNA-binding domain"/>
    <property type="match status" value="1"/>
</dbReference>
<dbReference type="InterPro" id="IPR050813">
    <property type="entry name" value="Sigma-70_Factor"/>
</dbReference>
<dbReference type="InterPro" id="IPR013324">
    <property type="entry name" value="RNA_pol_sigma_r3/r4-like"/>
</dbReference>
<accession>A7HTS9</accession>
<dbReference type="InterPro" id="IPR013325">
    <property type="entry name" value="RNA_pol_sigma_r2"/>
</dbReference>
<comment type="similarity">
    <text evidence="1">Belongs to the sigma-70 factor family.</text>
</comment>
<keyword evidence="8" id="KW-1185">Reference proteome</keyword>
<dbReference type="PANTHER" id="PTHR30376">
    <property type="entry name" value="SIGMA FACTOR RPOH HEAT SHOCK RELATED"/>
    <property type="match status" value="1"/>
</dbReference>
<evidence type="ECO:0000256" key="4">
    <source>
        <dbReference type="ARBA" id="ARBA00023125"/>
    </source>
</evidence>
<protein>
    <submittedName>
        <fullName evidence="7">RNA polymerase, sigma 32 subunit, RpoH</fullName>
    </submittedName>
</protein>
<dbReference type="STRING" id="402881.Plav_1693"/>
<dbReference type="InterPro" id="IPR000943">
    <property type="entry name" value="RNA_pol_sigma70"/>
</dbReference>